<dbReference type="InterPro" id="IPR029058">
    <property type="entry name" value="AB_hydrolase_fold"/>
</dbReference>
<dbReference type="PANTHER" id="PTHR48081:SF31">
    <property type="entry name" value="STERYL ACETYL HYDROLASE MUG81-RELATED"/>
    <property type="match status" value="1"/>
</dbReference>
<keyword evidence="4" id="KW-1185">Reference proteome</keyword>
<dbReference type="InterPro" id="IPR050300">
    <property type="entry name" value="GDXG_lipolytic_enzyme"/>
</dbReference>
<feature type="domain" description="Alpha/beta hydrolase fold-3" evidence="2">
    <location>
        <begin position="155"/>
        <end position="363"/>
    </location>
</feature>
<evidence type="ECO:0000313" key="3">
    <source>
        <dbReference type="EMBL" id="KAL1413813.1"/>
    </source>
</evidence>
<dbReference type="InterPro" id="IPR013094">
    <property type="entry name" value="AB_hydrolase_3"/>
</dbReference>
<organism evidence="3 4">
    <name type="scientific">Vanrija albida</name>
    <dbReference type="NCBI Taxonomy" id="181172"/>
    <lineage>
        <taxon>Eukaryota</taxon>
        <taxon>Fungi</taxon>
        <taxon>Dikarya</taxon>
        <taxon>Basidiomycota</taxon>
        <taxon>Agaricomycotina</taxon>
        <taxon>Tremellomycetes</taxon>
        <taxon>Trichosporonales</taxon>
        <taxon>Trichosporonaceae</taxon>
        <taxon>Vanrija</taxon>
    </lineage>
</organism>
<evidence type="ECO:0000259" key="2">
    <source>
        <dbReference type="Pfam" id="PF07859"/>
    </source>
</evidence>
<dbReference type="PANTHER" id="PTHR48081">
    <property type="entry name" value="AB HYDROLASE SUPERFAMILY PROTEIN C4A8.06C"/>
    <property type="match status" value="1"/>
</dbReference>
<gene>
    <name evidence="3" type="ORF">Q8F55_001597</name>
</gene>
<dbReference type="Gene3D" id="3.40.50.1820">
    <property type="entry name" value="alpha/beta hydrolase"/>
    <property type="match status" value="1"/>
</dbReference>
<dbReference type="Pfam" id="PF07859">
    <property type="entry name" value="Abhydrolase_3"/>
    <property type="match status" value="1"/>
</dbReference>
<dbReference type="SUPFAM" id="SSF53474">
    <property type="entry name" value="alpha/beta-Hydrolases"/>
    <property type="match status" value="1"/>
</dbReference>
<comment type="caution">
    <text evidence="3">The sequence shown here is derived from an EMBL/GenBank/DDBJ whole genome shotgun (WGS) entry which is preliminary data.</text>
</comment>
<sequence length="407" mass="44255">MPAPVVYPLSTFRGAPRVAPNGIPRRLGIALELLAQALVALLTPFNVLIWLIFRPPQTLRVFLLSRIVRDSRWLTPFIIANEGKYSASHKPRRPLIPYGDIEKSVTITNVTAPPAKRQPAAPPVVRPAETYGFILSPNGAKGKGTEKAKPGEKLIIYYHGGAYVIGHPMWTPFPLKIARDTRTRVYSSNYRKTASPGTAWPAQLQDALSAWEYVTRELEFDPVNVILMGESAGGHLSLAVSTQLGEWGDKVPGGLALCSPWTDPTLSHARNPKAWPDYLSTRWGNYTVPSLVRHLTPHGLTSTLVSPGIAPPGSFKHLVDGKTSVFVSVGTTEILGDEIYSFVKVLKNEGIKTSVFEDPNGLHIAPVLTLLAPTPATYTKFAAGVKGLVRDIDAANKERVKEAAAAK</sequence>
<evidence type="ECO:0000256" key="1">
    <source>
        <dbReference type="ARBA" id="ARBA00022801"/>
    </source>
</evidence>
<protein>
    <recommendedName>
        <fullName evidence="2">Alpha/beta hydrolase fold-3 domain-containing protein</fullName>
    </recommendedName>
</protein>
<reference evidence="3 4" key="1">
    <citation type="submission" date="2023-08" db="EMBL/GenBank/DDBJ databases">
        <title>Annotated Genome Sequence of Vanrija albida AlHP1.</title>
        <authorList>
            <person name="Herzog R."/>
        </authorList>
    </citation>
    <scope>NUCLEOTIDE SEQUENCE [LARGE SCALE GENOMIC DNA]</scope>
    <source>
        <strain evidence="3 4">AlHP1</strain>
    </source>
</reference>
<dbReference type="GeneID" id="95982640"/>
<accession>A0ABR3QGF9</accession>
<proteinExistence type="predicted"/>
<dbReference type="Proteomes" id="UP001565368">
    <property type="component" value="Unassembled WGS sequence"/>
</dbReference>
<keyword evidence="1" id="KW-0378">Hydrolase</keyword>
<dbReference type="EMBL" id="JBBXJM010000001">
    <property type="protein sequence ID" value="KAL1413813.1"/>
    <property type="molecule type" value="Genomic_DNA"/>
</dbReference>
<evidence type="ECO:0000313" key="4">
    <source>
        <dbReference type="Proteomes" id="UP001565368"/>
    </source>
</evidence>
<dbReference type="RefSeq" id="XP_069213757.1">
    <property type="nucleotide sequence ID" value="XM_069350213.1"/>
</dbReference>
<name>A0ABR3QGF9_9TREE</name>